<dbReference type="Gene3D" id="2.40.160.100">
    <property type="match status" value="1"/>
</dbReference>
<feature type="chain" id="PRO_5016776172" description="Alginate export domain-containing protein" evidence="1">
    <location>
        <begin position="35"/>
        <end position="438"/>
    </location>
</feature>
<accession>A0A358E0E1</accession>
<keyword evidence="1" id="KW-0732">Signal</keyword>
<reference evidence="3 4" key="1">
    <citation type="journal article" date="2018" name="Nat. Biotechnol.">
        <title>A standardized bacterial taxonomy based on genome phylogeny substantially revises the tree of life.</title>
        <authorList>
            <person name="Parks D.H."/>
            <person name="Chuvochina M."/>
            <person name="Waite D.W."/>
            <person name="Rinke C."/>
            <person name="Skarshewski A."/>
            <person name="Chaumeil P.A."/>
            <person name="Hugenholtz P."/>
        </authorList>
    </citation>
    <scope>NUCLEOTIDE SEQUENCE [LARGE SCALE GENOMIC DNA]</scope>
    <source>
        <strain evidence="3">UBA11621</strain>
    </source>
</reference>
<dbReference type="InterPro" id="IPR025388">
    <property type="entry name" value="Alginate_export_dom"/>
</dbReference>
<sequence length="438" mass="50170">MLMKYKRKASWFYFRKFSISAPLLFILVSAVANASSIKYDVSGSYRLRYETLHNPIFPTTRDERDKSNERISSQLLVKGQVAWNNFQVTAELADSRVFLDDNDPTLTSSQVNTLEPIQFFMRYTLPPNGGLKAVSIGRMTIDHGSRRLLAQAVYRNTKNSFDGVLLDWVWNNWDIRGFYLLPVSRNPSTSQALDNNERAFDKSVSERKIFGLYSTSPDDNVKLQSYWFKEDDSARLSTKNRNLFTLSVDYTWSIANTWKANVEVIGQTGTSHETTSATDLTEKEVRGFMMHGAIEKQLKLGTLLRAELDYISGDNDASDDTITNFDSLYGVRRFDFGPTDVYQAMPRRNLVAIGARSVNTAFDHHNLMVSYKAMWYEEAPESVDSFIGNQIEFRWRWQVKPNLRLALGGAYLKKGKGFERGDYSGDSRFLFTGARYTF</sequence>
<organism evidence="3 4">
    <name type="scientific">Alteromonas australica</name>
    <dbReference type="NCBI Taxonomy" id="589873"/>
    <lineage>
        <taxon>Bacteria</taxon>
        <taxon>Pseudomonadati</taxon>
        <taxon>Pseudomonadota</taxon>
        <taxon>Gammaproteobacteria</taxon>
        <taxon>Alteromonadales</taxon>
        <taxon>Alteromonadaceae</taxon>
        <taxon>Alteromonas/Salinimonas group</taxon>
        <taxon>Alteromonas</taxon>
    </lineage>
</organism>
<name>A0A358E0E1_9ALTE</name>
<feature type="domain" description="Alginate export" evidence="2">
    <location>
        <begin position="40"/>
        <end position="420"/>
    </location>
</feature>
<feature type="signal peptide" evidence="1">
    <location>
        <begin position="1"/>
        <end position="34"/>
    </location>
</feature>
<dbReference type="Proteomes" id="UP000264779">
    <property type="component" value="Unassembled WGS sequence"/>
</dbReference>
<dbReference type="AlphaFoldDB" id="A0A358E0E1"/>
<dbReference type="Pfam" id="PF13372">
    <property type="entry name" value="Alginate_exp"/>
    <property type="match status" value="1"/>
</dbReference>
<protein>
    <recommendedName>
        <fullName evidence="2">Alginate export domain-containing protein</fullName>
    </recommendedName>
</protein>
<evidence type="ECO:0000256" key="1">
    <source>
        <dbReference type="SAM" id="SignalP"/>
    </source>
</evidence>
<proteinExistence type="predicted"/>
<dbReference type="EMBL" id="DONK01000171">
    <property type="protein sequence ID" value="HBU51887.1"/>
    <property type="molecule type" value="Genomic_DNA"/>
</dbReference>
<dbReference type="InterPro" id="IPR053728">
    <property type="entry name" value="Alginate_Permeability_Chnl"/>
</dbReference>
<evidence type="ECO:0000313" key="4">
    <source>
        <dbReference type="Proteomes" id="UP000264779"/>
    </source>
</evidence>
<comment type="caution">
    <text evidence="3">The sequence shown here is derived from an EMBL/GenBank/DDBJ whole genome shotgun (WGS) entry which is preliminary data.</text>
</comment>
<gene>
    <name evidence="3" type="ORF">DEB45_11565</name>
</gene>
<evidence type="ECO:0000313" key="3">
    <source>
        <dbReference type="EMBL" id="HBU51887.1"/>
    </source>
</evidence>
<evidence type="ECO:0000259" key="2">
    <source>
        <dbReference type="Pfam" id="PF13372"/>
    </source>
</evidence>